<dbReference type="InterPro" id="IPR029058">
    <property type="entry name" value="AB_hydrolase_fold"/>
</dbReference>
<sequence>MYIPPTCKEARIALIALDNLLELPLLEEDIIRKLAAEENMVLIWICADENGKRVFDKGIDYSAGDDRLFERMMADLSIESGYSEIKDIPFISLGHSAGVHFACGLGYYKPERTAGIIALKTNIPSPPKDAPNQNLYGIPFLIVKGQYGEWLGTENVNQEGSWNGQRKFALKLRSENENNLISYLLDVGDGHFSGHPELYEALALYIHKVITYRLPDKKGRSSHVLKMLSGNKGYLTDSGVSIEETPMQIASFADFKGDKSQTFWYLDEELAIYFRRYGQQYKNKKRQYMTFSDNGTAMKWGRRGPVDLQCKPQEDGRTFTLYATFQDTVPARLINGNIPVSHAATPAKVKLIRGPVTQIDENTFRITFNRSGFSWRGCDTWFLAYHPGDEQYAKSVFPGEIAFNSINKVGKAQTITFAPIADQSSSIKELELTATVDSHLPVEYYVQSGPAKIEGNKLIFTELPPRTAYPVKVVLTAYQWGRSVEPYYQSAIPVTRIFYIHK</sequence>
<evidence type="ECO:0000313" key="1">
    <source>
        <dbReference type="EMBL" id="RGN34616.1"/>
    </source>
</evidence>
<dbReference type="EMBL" id="QSUL01000008">
    <property type="protein sequence ID" value="RGN34616.1"/>
    <property type="molecule type" value="Genomic_DNA"/>
</dbReference>
<proteinExistence type="predicted"/>
<accession>A0A3E5BAP8</accession>
<reference evidence="1 2" key="1">
    <citation type="submission" date="2018-08" db="EMBL/GenBank/DDBJ databases">
        <title>A genome reference for cultivated species of the human gut microbiota.</title>
        <authorList>
            <person name="Zou Y."/>
            <person name="Xue W."/>
            <person name="Luo G."/>
        </authorList>
    </citation>
    <scope>NUCLEOTIDE SEQUENCE [LARGE SCALE GENOMIC DNA]</scope>
    <source>
        <strain evidence="1 2">OM05-15BH</strain>
    </source>
</reference>
<organism evidence="1 2">
    <name type="scientific">Bacteroides oleiciplenus</name>
    <dbReference type="NCBI Taxonomy" id="626931"/>
    <lineage>
        <taxon>Bacteria</taxon>
        <taxon>Pseudomonadati</taxon>
        <taxon>Bacteroidota</taxon>
        <taxon>Bacteroidia</taxon>
        <taxon>Bacteroidales</taxon>
        <taxon>Bacteroidaceae</taxon>
        <taxon>Bacteroides</taxon>
    </lineage>
</organism>
<dbReference type="Proteomes" id="UP000260983">
    <property type="component" value="Unassembled WGS sequence"/>
</dbReference>
<gene>
    <name evidence="1" type="ORF">DXB65_12905</name>
</gene>
<dbReference type="SUPFAM" id="SSF53474">
    <property type="entry name" value="alpha/beta-Hydrolases"/>
    <property type="match status" value="1"/>
</dbReference>
<protein>
    <submittedName>
        <fullName evidence="1">Uncharacterized protein</fullName>
    </submittedName>
</protein>
<evidence type="ECO:0000313" key="2">
    <source>
        <dbReference type="Proteomes" id="UP000260983"/>
    </source>
</evidence>
<comment type="caution">
    <text evidence="1">The sequence shown here is derived from an EMBL/GenBank/DDBJ whole genome shotgun (WGS) entry which is preliminary data.</text>
</comment>
<dbReference type="AlphaFoldDB" id="A0A3E5BAP8"/>
<name>A0A3E5BAP8_9BACE</name>